<dbReference type="PROSITE" id="PS50206">
    <property type="entry name" value="RHODANESE_3"/>
    <property type="match status" value="1"/>
</dbReference>
<dbReference type="Gene3D" id="3.50.50.60">
    <property type="entry name" value="FAD/NAD(P)-binding domain"/>
    <property type="match status" value="1"/>
</dbReference>
<sequence length="426" mass="45979">MSTIQHTGSYYADSANNKTPYPQLDGSIDADVCVIGGGYSGLSSALHLQEQGFNVVLLEAGRIGWGASGRNGGQLINSYSRDIDHIRSRFGSEAGDMLGSMAFEGNAIIRQRIKQYTIDCDLKDGSFFAANTTKQLQGFEQTKALWEGIGHQQLSMVSAEEVGNIVNTDRYCGGLLDMSGGHIHPLNLALGEAEAFVALGGQIFEQSEVIDVVRSPLQIKTAHGEVNSKYAVVAGNAYLGGLIPELASKTMPCGTQIVATEPLTDEQAKALIPSDYCVEDGDYLLDYFRLSADNRLIYGGGVNYGGGDPSDIQRKILPKLKKTFPQLGDIKIDYSWGGDFLLTLSRLPQLGRLNNNIYYCQGYSGHGVTTTHLAGKLIAEALSGDAKRFDAFANLPHYPFPGGRLLRTPLTAAAATYYSLRDRLGI</sequence>
<dbReference type="EC" id="1.4.3.-" evidence="3"/>
<dbReference type="PANTHER" id="PTHR13847:SF275">
    <property type="entry name" value="GAMMA-GLUTAMYLPUTRESCINE OXIDOREDUCTASE"/>
    <property type="match status" value="1"/>
</dbReference>
<keyword evidence="1 3" id="KW-0560">Oxidoreductase</keyword>
<dbReference type="InterPro" id="IPR036188">
    <property type="entry name" value="FAD/NAD-bd_sf"/>
</dbReference>
<comment type="caution">
    <text evidence="3">The sequence shown here is derived from an EMBL/GenBank/DDBJ whole genome shotgun (WGS) entry which is preliminary data.</text>
</comment>
<dbReference type="SUPFAM" id="SSF51905">
    <property type="entry name" value="FAD/NAD(P)-binding domain"/>
    <property type="match status" value="1"/>
</dbReference>
<protein>
    <submittedName>
        <fullName evidence="3">Gamma-glutamylputrescine oxidoreductase</fullName>
        <ecNumber evidence="3">1.4.3.-</ecNumber>
    </submittedName>
</protein>
<dbReference type="Pfam" id="PF01266">
    <property type="entry name" value="DAO"/>
    <property type="match status" value="1"/>
</dbReference>
<dbReference type="InterPro" id="IPR006076">
    <property type="entry name" value="FAD-dep_OxRdtase"/>
</dbReference>
<reference evidence="3" key="1">
    <citation type="submission" date="2021-12" db="EMBL/GenBank/DDBJ databases">
        <authorList>
            <person name="Rodrigo-Torres L."/>
            <person name="Arahal R. D."/>
            <person name="Lucena T."/>
        </authorList>
    </citation>
    <scope>NUCLEOTIDE SEQUENCE</scope>
    <source>
        <strain evidence="3">CECT 8267</strain>
    </source>
</reference>
<dbReference type="EMBL" id="CAKLPX010000003">
    <property type="protein sequence ID" value="CAH0992686.1"/>
    <property type="molecule type" value="Genomic_DNA"/>
</dbReference>
<evidence type="ECO:0000313" key="3">
    <source>
        <dbReference type="EMBL" id="CAH0992686.1"/>
    </source>
</evidence>
<proteinExistence type="predicted"/>
<keyword evidence="4" id="KW-1185">Reference proteome</keyword>
<dbReference type="Gene3D" id="3.30.9.10">
    <property type="entry name" value="D-Amino Acid Oxidase, subunit A, domain 2"/>
    <property type="match status" value="1"/>
</dbReference>
<feature type="domain" description="Rhodanese" evidence="2">
    <location>
        <begin position="32"/>
        <end position="74"/>
    </location>
</feature>
<dbReference type="Proteomes" id="UP000838100">
    <property type="component" value="Unassembled WGS sequence"/>
</dbReference>
<gene>
    <name evidence="3" type="primary">puuB_3</name>
    <name evidence="3" type="ORF">SIN8267_02819</name>
</gene>
<accession>A0ABM9AHI7</accession>
<dbReference type="GO" id="GO:0016491">
    <property type="term" value="F:oxidoreductase activity"/>
    <property type="evidence" value="ECO:0007669"/>
    <property type="project" value="UniProtKB-KW"/>
</dbReference>
<dbReference type="RefSeq" id="WP_237445364.1">
    <property type="nucleotide sequence ID" value="NZ_CAKLPX010000003.1"/>
</dbReference>
<dbReference type="InterPro" id="IPR001763">
    <property type="entry name" value="Rhodanese-like_dom"/>
</dbReference>
<dbReference type="PANTHER" id="PTHR13847">
    <property type="entry name" value="SARCOSINE DEHYDROGENASE-RELATED"/>
    <property type="match status" value="1"/>
</dbReference>
<organism evidence="3 4">
    <name type="scientific">Sinobacterium norvegicum</name>
    <dbReference type="NCBI Taxonomy" id="1641715"/>
    <lineage>
        <taxon>Bacteria</taxon>
        <taxon>Pseudomonadati</taxon>
        <taxon>Pseudomonadota</taxon>
        <taxon>Gammaproteobacteria</taxon>
        <taxon>Cellvibrionales</taxon>
        <taxon>Spongiibacteraceae</taxon>
        <taxon>Sinobacterium</taxon>
    </lineage>
</organism>
<evidence type="ECO:0000259" key="2">
    <source>
        <dbReference type="PROSITE" id="PS50206"/>
    </source>
</evidence>
<evidence type="ECO:0000256" key="1">
    <source>
        <dbReference type="ARBA" id="ARBA00023002"/>
    </source>
</evidence>
<name>A0ABM9AHI7_9GAMM</name>
<evidence type="ECO:0000313" key="4">
    <source>
        <dbReference type="Proteomes" id="UP000838100"/>
    </source>
</evidence>